<dbReference type="HOGENOM" id="CLU_039543_0_0_1"/>
<name>A0A0D0B6R9_9AGAM</name>
<dbReference type="Gene3D" id="6.10.140.2220">
    <property type="match status" value="1"/>
</dbReference>
<dbReference type="PROSITE" id="PS50865">
    <property type="entry name" value="ZF_MYND_2"/>
    <property type="match status" value="1"/>
</dbReference>
<keyword evidence="7" id="KW-1185">Reference proteome</keyword>
<dbReference type="AlphaFoldDB" id="A0A0D0B6R9"/>
<keyword evidence="3" id="KW-0862">Zinc</keyword>
<dbReference type="GO" id="GO:0008270">
    <property type="term" value="F:zinc ion binding"/>
    <property type="evidence" value="ECO:0007669"/>
    <property type="project" value="UniProtKB-KW"/>
</dbReference>
<organism evidence="6 7">
    <name type="scientific">Suillus luteus UH-Slu-Lm8-n1</name>
    <dbReference type="NCBI Taxonomy" id="930992"/>
    <lineage>
        <taxon>Eukaryota</taxon>
        <taxon>Fungi</taxon>
        <taxon>Dikarya</taxon>
        <taxon>Basidiomycota</taxon>
        <taxon>Agaricomycotina</taxon>
        <taxon>Agaricomycetes</taxon>
        <taxon>Agaricomycetidae</taxon>
        <taxon>Boletales</taxon>
        <taxon>Suillineae</taxon>
        <taxon>Suillaceae</taxon>
        <taxon>Suillus</taxon>
    </lineage>
</organism>
<dbReference type="InterPro" id="IPR002893">
    <property type="entry name" value="Znf_MYND"/>
</dbReference>
<dbReference type="Proteomes" id="UP000054485">
    <property type="component" value="Unassembled WGS sequence"/>
</dbReference>
<dbReference type="SUPFAM" id="SSF144232">
    <property type="entry name" value="HIT/MYND zinc finger-like"/>
    <property type="match status" value="1"/>
</dbReference>
<evidence type="ECO:0000313" key="6">
    <source>
        <dbReference type="EMBL" id="KIK42187.1"/>
    </source>
</evidence>
<protein>
    <recommendedName>
        <fullName evidence="5">MYND-type domain-containing protein</fullName>
    </recommendedName>
</protein>
<dbReference type="OrthoDB" id="5231159at2759"/>
<evidence type="ECO:0000256" key="3">
    <source>
        <dbReference type="ARBA" id="ARBA00022833"/>
    </source>
</evidence>
<proteinExistence type="predicted"/>
<sequence>MASESAIKDHTAVERSRDLPPILSKKFNITDVKQDALKWNKEWEAAIASSTAADVLKEITYFLDDSFFPPSDIEFLHEDLRSVQDRVAEVLRRLFDEGHFDTIWLLLNVAEQRRHILEGLKGASVAPTLWGQDCRALCPELTVSNLLSQGGKGFIDFLTRVLELFKSPTKPAFLPNSWWEQASDLPNPWWDKASDVSPRKKPTSQSTKLVFEAVTINRNKFIAHFVLSSALSIVGDITNRSAGMKGVLHIMENTEGYITRSIAQAKTTFRDKPLIRCDNCTKTPEDIGQGIRFMVCSVCKAKLNFEVHYCSQSCQKQDWSLHKQACGKKPVSKGLKGTKGDSLWAFGDSNPTADFLRGLNKKEGRPLTSLRDIGVNPCKGKRSPAAERQAQMLEADRNVDYFLFTPSGETVRFVIDDPGAKMIFRIHRGEILTQTDDTGLGSMGEYLLKMMSGYPGLSRSIILKQLCEEHGADTTRKIVKLEQTSRKHGKSTFLEGWVKDSASVFGDWSWLGSL</sequence>
<keyword evidence="1" id="KW-0479">Metal-binding</keyword>
<feature type="domain" description="MYND-type" evidence="5">
    <location>
        <begin position="277"/>
        <end position="326"/>
    </location>
</feature>
<evidence type="ECO:0000313" key="7">
    <source>
        <dbReference type="Proteomes" id="UP000054485"/>
    </source>
</evidence>
<evidence type="ECO:0000256" key="4">
    <source>
        <dbReference type="PROSITE-ProRule" id="PRU00134"/>
    </source>
</evidence>
<reference evidence="6 7" key="1">
    <citation type="submission" date="2014-04" db="EMBL/GenBank/DDBJ databases">
        <authorList>
            <consortium name="DOE Joint Genome Institute"/>
            <person name="Kuo A."/>
            <person name="Ruytinx J."/>
            <person name="Rineau F."/>
            <person name="Colpaert J."/>
            <person name="Kohler A."/>
            <person name="Nagy L.G."/>
            <person name="Floudas D."/>
            <person name="Copeland A."/>
            <person name="Barry K.W."/>
            <person name="Cichocki N."/>
            <person name="Veneault-Fourrey C."/>
            <person name="LaButti K."/>
            <person name="Lindquist E.A."/>
            <person name="Lipzen A."/>
            <person name="Lundell T."/>
            <person name="Morin E."/>
            <person name="Murat C."/>
            <person name="Sun H."/>
            <person name="Tunlid A."/>
            <person name="Henrissat B."/>
            <person name="Grigoriev I.V."/>
            <person name="Hibbett D.S."/>
            <person name="Martin F."/>
            <person name="Nordberg H.P."/>
            <person name="Cantor M.N."/>
            <person name="Hua S.X."/>
        </authorList>
    </citation>
    <scope>NUCLEOTIDE SEQUENCE [LARGE SCALE GENOMIC DNA]</scope>
    <source>
        <strain evidence="6 7">UH-Slu-Lm8-n1</strain>
    </source>
</reference>
<evidence type="ECO:0000259" key="5">
    <source>
        <dbReference type="PROSITE" id="PS50865"/>
    </source>
</evidence>
<gene>
    <name evidence="6" type="ORF">CY34DRAFT_83981</name>
</gene>
<evidence type="ECO:0000256" key="2">
    <source>
        <dbReference type="ARBA" id="ARBA00022771"/>
    </source>
</evidence>
<keyword evidence="2 4" id="KW-0863">Zinc-finger</keyword>
<dbReference type="InParanoid" id="A0A0D0B6R9"/>
<accession>A0A0D0B6R9</accession>
<reference evidence="7" key="2">
    <citation type="submission" date="2015-01" db="EMBL/GenBank/DDBJ databases">
        <title>Evolutionary Origins and Diversification of the Mycorrhizal Mutualists.</title>
        <authorList>
            <consortium name="DOE Joint Genome Institute"/>
            <consortium name="Mycorrhizal Genomics Consortium"/>
            <person name="Kohler A."/>
            <person name="Kuo A."/>
            <person name="Nagy L.G."/>
            <person name="Floudas D."/>
            <person name="Copeland A."/>
            <person name="Barry K.W."/>
            <person name="Cichocki N."/>
            <person name="Veneault-Fourrey C."/>
            <person name="LaButti K."/>
            <person name="Lindquist E.A."/>
            <person name="Lipzen A."/>
            <person name="Lundell T."/>
            <person name="Morin E."/>
            <person name="Murat C."/>
            <person name="Riley R."/>
            <person name="Ohm R."/>
            <person name="Sun H."/>
            <person name="Tunlid A."/>
            <person name="Henrissat B."/>
            <person name="Grigoriev I.V."/>
            <person name="Hibbett D.S."/>
            <person name="Martin F."/>
        </authorList>
    </citation>
    <scope>NUCLEOTIDE SEQUENCE [LARGE SCALE GENOMIC DNA]</scope>
    <source>
        <strain evidence="7">UH-Slu-Lm8-n1</strain>
    </source>
</reference>
<dbReference type="EMBL" id="KN835246">
    <property type="protein sequence ID" value="KIK42187.1"/>
    <property type="molecule type" value="Genomic_DNA"/>
</dbReference>
<evidence type="ECO:0000256" key="1">
    <source>
        <dbReference type="ARBA" id="ARBA00022723"/>
    </source>
</evidence>
<dbReference type="Pfam" id="PF01753">
    <property type="entry name" value="zf-MYND"/>
    <property type="match status" value="1"/>
</dbReference>